<protein>
    <recommendedName>
        <fullName evidence="6">GlyGly-CTERM sorting domain-containing protein</fullName>
    </recommendedName>
</protein>
<feature type="signal peptide" evidence="1">
    <location>
        <begin position="1"/>
        <end position="19"/>
    </location>
</feature>
<evidence type="ECO:0000313" key="5">
    <source>
        <dbReference type="Proteomes" id="UP000241954"/>
    </source>
</evidence>
<evidence type="ECO:0000313" key="3">
    <source>
        <dbReference type="EMBL" id="PSW99365.1"/>
    </source>
</evidence>
<dbReference type="EMBL" id="PYLW01000001">
    <property type="protein sequence ID" value="PSV99837.1"/>
    <property type="molecule type" value="Genomic_DNA"/>
</dbReference>
<dbReference type="SUPFAM" id="SSF55486">
    <property type="entry name" value="Metalloproteases ('zincins'), catalytic domain"/>
    <property type="match status" value="1"/>
</dbReference>
<keyword evidence="1" id="KW-0732">Signal</keyword>
<dbReference type="AlphaFoldDB" id="A0A0D8PP80"/>
<reference evidence="2 5" key="1">
    <citation type="submission" date="2018-01" db="EMBL/GenBank/DDBJ databases">
        <title>Whole genome sequencing of Histamine producing bacteria.</title>
        <authorList>
            <person name="Butler K."/>
        </authorList>
    </citation>
    <scope>NUCLEOTIDE SEQUENCE [LARGE SCALE GENOMIC DNA]</scope>
    <source>
        <strain evidence="3 4">ATCC 51761</strain>
        <strain evidence="2 5">NCIMB 13481</strain>
    </source>
</reference>
<sequence length="382" mass="41745">MQKKKLCLLLAMFTGSVNAADFESPLILPTEIAHTEVASQWAVGHYQNIKQANRVWNNYNIDIKLSPATISYLDYPYETIEEVSDNIKQMIANDPSIINNTLTTFASQVSNTTKGHARSPMGFEDLESMNNAQLILSADSVINSRYKFVYAHEVGHTFGAKHTEANTVGSTDALFKNAYGTKQCNAEGTTSLMSGFSSYNSANGLPFINGQAGCDQGSGDVVSLLNKTALAKEGLTDLTHVQTLAAVVREDINAQQFEVTLTRSKDIDNAQQAMVYVATKVSGKQQAALAPKEVWFSAGSKTATLTLPFDQVYPLFDNAASNQGTYLVAVTKDEVVPTDINLLDHNTQWPLNHDKKEGSGGSLSLFWVMMMSLVAYGRRKIM</sequence>
<evidence type="ECO:0008006" key="6">
    <source>
        <dbReference type="Google" id="ProtNLM"/>
    </source>
</evidence>
<dbReference type="Gene3D" id="3.40.390.10">
    <property type="entry name" value="Collagenase (Catalytic Domain)"/>
    <property type="match status" value="1"/>
</dbReference>
<feature type="chain" id="PRO_5030006026" description="GlyGly-CTERM sorting domain-containing protein" evidence="1">
    <location>
        <begin position="20"/>
        <end position="382"/>
    </location>
</feature>
<dbReference type="GO" id="GO:0008237">
    <property type="term" value="F:metallopeptidase activity"/>
    <property type="evidence" value="ECO:0007669"/>
    <property type="project" value="InterPro"/>
</dbReference>
<accession>A0A0D8PP80</accession>
<dbReference type="RefSeq" id="WP_045037880.1">
    <property type="nucleotide sequence ID" value="NZ_JZSR01000029.1"/>
</dbReference>
<evidence type="ECO:0000313" key="2">
    <source>
        <dbReference type="EMBL" id="PSV99837.1"/>
    </source>
</evidence>
<organism evidence="2 5">
    <name type="scientific">Photobacterium iliopiscarium</name>
    <dbReference type="NCBI Taxonomy" id="56192"/>
    <lineage>
        <taxon>Bacteria</taxon>
        <taxon>Pseudomonadati</taxon>
        <taxon>Pseudomonadota</taxon>
        <taxon>Gammaproteobacteria</taxon>
        <taxon>Vibrionales</taxon>
        <taxon>Vibrionaceae</taxon>
        <taxon>Photobacterium</taxon>
    </lineage>
</organism>
<proteinExistence type="predicted"/>
<comment type="caution">
    <text evidence="2">The sequence shown here is derived from an EMBL/GenBank/DDBJ whole genome shotgun (WGS) entry which is preliminary data.</text>
</comment>
<name>A0A0D8PP80_9GAMM</name>
<gene>
    <name evidence="2" type="ORF">C9I88_01395</name>
    <name evidence="3" type="ORF">C9J52_03150</name>
</gene>
<dbReference type="InterPro" id="IPR024079">
    <property type="entry name" value="MetalloPept_cat_dom_sf"/>
</dbReference>
<dbReference type="Proteomes" id="UP000241190">
    <property type="component" value="Unassembled WGS sequence"/>
</dbReference>
<keyword evidence="4" id="KW-1185">Reference proteome</keyword>
<dbReference type="Proteomes" id="UP000241954">
    <property type="component" value="Unassembled WGS sequence"/>
</dbReference>
<dbReference type="Pfam" id="PF13688">
    <property type="entry name" value="Reprolysin_5"/>
    <property type="match status" value="1"/>
</dbReference>
<dbReference type="EMBL" id="PYOP01000003">
    <property type="protein sequence ID" value="PSW99365.1"/>
    <property type="molecule type" value="Genomic_DNA"/>
</dbReference>
<evidence type="ECO:0000313" key="4">
    <source>
        <dbReference type="Proteomes" id="UP000241190"/>
    </source>
</evidence>
<evidence type="ECO:0000256" key="1">
    <source>
        <dbReference type="SAM" id="SignalP"/>
    </source>
</evidence>